<evidence type="ECO:0000256" key="3">
    <source>
        <dbReference type="PROSITE-ProRule" id="PRU00023"/>
    </source>
</evidence>
<dbReference type="Pfam" id="PF12796">
    <property type="entry name" value="Ank_2"/>
    <property type="match status" value="2"/>
</dbReference>
<dbReference type="EMBL" id="JALLPB020000046">
    <property type="protein sequence ID" value="KAL3823130.1"/>
    <property type="molecule type" value="Genomic_DNA"/>
</dbReference>
<dbReference type="Gene3D" id="1.25.40.20">
    <property type="entry name" value="Ankyrin repeat-containing domain"/>
    <property type="match status" value="2"/>
</dbReference>
<dbReference type="PRINTS" id="PR01415">
    <property type="entry name" value="ANKYRIN"/>
</dbReference>
<evidence type="ECO:0000313" key="5">
    <source>
        <dbReference type="EMBL" id="KAL3823130.1"/>
    </source>
</evidence>
<name>A0ABD3SF07_9STRA</name>
<proteinExistence type="predicted"/>
<accession>A0ABD3SF07</accession>
<dbReference type="SUPFAM" id="SSF48403">
    <property type="entry name" value="Ankyrin repeat"/>
    <property type="match status" value="1"/>
</dbReference>
<feature type="region of interest" description="Disordered" evidence="4">
    <location>
        <begin position="1"/>
        <end position="21"/>
    </location>
</feature>
<gene>
    <name evidence="5" type="ORF">ACHAXA_006460</name>
</gene>
<keyword evidence="2 3" id="KW-0040">ANK repeat</keyword>
<dbReference type="PROSITE" id="PS50088">
    <property type="entry name" value="ANK_REPEAT"/>
    <property type="match status" value="2"/>
</dbReference>
<feature type="repeat" description="ANK" evidence="3">
    <location>
        <begin position="198"/>
        <end position="230"/>
    </location>
</feature>
<evidence type="ECO:0000256" key="1">
    <source>
        <dbReference type="ARBA" id="ARBA00022737"/>
    </source>
</evidence>
<dbReference type="PANTHER" id="PTHR24171">
    <property type="entry name" value="ANKYRIN REPEAT DOMAIN-CONTAINING PROTEIN 39-RELATED"/>
    <property type="match status" value="1"/>
</dbReference>
<feature type="repeat" description="ANK" evidence="3">
    <location>
        <begin position="72"/>
        <end position="104"/>
    </location>
</feature>
<keyword evidence="1" id="KW-0677">Repeat</keyword>
<protein>
    <submittedName>
        <fullName evidence="5">Uncharacterized protein</fullName>
    </submittedName>
</protein>
<keyword evidence="6" id="KW-1185">Reference proteome</keyword>
<dbReference type="InterPro" id="IPR036770">
    <property type="entry name" value="Ankyrin_rpt-contain_sf"/>
</dbReference>
<dbReference type="Proteomes" id="UP001530377">
    <property type="component" value="Unassembled WGS sequence"/>
</dbReference>
<evidence type="ECO:0000256" key="2">
    <source>
        <dbReference type="ARBA" id="ARBA00023043"/>
    </source>
</evidence>
<feature type="region of interest" description="Disordered" evidence="4">
    <location>
        <begin position="100"/>
        <end position="126"/>
    </location>
</feature>
<comment type="caution">
    <text evidence="5">The sequence shown here is derived from an EMBL/GenBank/DDBJ whole genome shotgun (WGS) entry which is preliminary data.</text>
</comment>
<dbReference type="InterPro" id="IPR002110">
    <property type="entry name" value="Ankyrin_rpt"/>
</dbReference>
<organism evidence="5 6">
    <name type="scientific">Cyclostephanos tholiformis</name>
    <dbReference type="NCBI Taxonomy" id="382380"/>
    <lineage>
        <taxon>Eukaryota</taxon>
        <taxon>Sar</taxon>
        <taxon>Stramenopiles</taxon>
        <taxon>Ochrophyta</taxon>
        <taxon>Bacillariophyta</taxon>
        <taxon>Coscinodiscophyceae</taxon>
        <taxon>Thalassiosirophycidae</taxon>
        <taxon>Stephanodiscales</taxon>
        <taxon>Stephanodiscaceae</taxon>
        <taxon>Cyclostephanos</taxon>
    </lineage>
</organism>
<evidence type="ECO:0000313" key="6">
    <source>
        <dbReference type="Proteomes" id="UP001530377"/>
    </source>
</evidence>
<dbReference type="PROSITE" id="PS50297">
    <property type="entry name" value="ANK_REP_REGION"/>
    <property type="match status" value="2"/>
</dbReference>
<dbReference type="SMART" id="SM00248">
    <property type="entry name" value="ANK"/>
    <property type="match status" value="3"/>
</dbReference>
<sequence length="282" mass="29640">MNNRMVAPEEPPNGHIIGHTRRGGSTTGVVDAFAVGCTLLQLCAIGNLRDVRDHVSSVIASHPNVINFGDYDRRTALHLAASEGHLDVVTYLVDMGAHVGGKSPRRRASSSTHQRGAIPEEQGGKSGSLNLDANLIVAAAEGDIDEVKALCESIGSMCQIALELAADAGHRRNPSLDASSGSASVVRAALDINKGDYDNRTALHVAAAGGHLDVIEYLCMKGANVNAVDRWGGRPLDDALYKGSDRVAETLRRYGDSTRVCAATACQGDELSAQEPSADHPS</sequence>
<evidence type="ECO:0000256" key="4">
    <source>
        <dbReference type="SAM" id="MobiDB-lite"/>
    </source>
</evidence>
<dbReference type="AlphaFoldDB" id="A0ABD3SF07"/>
<reference evidence="5 6" key="1">
    <citation type="submission" date="2024-10" db="EMBL/GenBank/DDBJ databases">
        <title>Updated reference genomes for cyclostephanoid diatoms.</title>
        <authorList>
            <person name="Roberts W.R."/>
            <person name="Alverson A.J."/>
        </authorList>
    </citation>
    <scope>NUCLEOTIDE SEQUENCE [LARGE SCALE GENOMIC DNA]</scope>
    <source>
        <strain evidence="5 6">AJA228-03</strain>
    </source>
</reference>